<gene>
    <name evidence="1" type="ORF">O9K51_08477</name>
</gene>
<dbReference type="EMBL" id="JAQHRD010000007">
    <property type="protein sequence ID" value="KAJ6439071.1"/>
    <property type="molecule type" value="Genomic_DNA"/>
</dbReference>
<proteinExistence type="predicted"/>
<accession>A0AB34FK98</accession>
<name>A0AB34FK98_9HYPO</name>
<evidence type="ECO:0000313" key="1">
    <source>
        <dbReference type="EMBL" id="KAJ6439071.1"/>
    </source>
</evidence>
<evidence type="ECO:0000313" key="2">
    <source>
        <dbReference type="Proteomes" id="UP001163105"/>
    </source>
</evidence>
<sequence length="179" mass="20045">MGSGEFKLCMPFLRPLCNYDALLHHDQVNNKPVGSASTQTWLLATTLPAASNPFEDLAADKPVFAIGTSQLFRSFRVRATTSRKVDAGLLEQEAAEDRRLHAESKQIWRDRQLHSCLEGNETTPWLKHTGWPQYFESRPLDMITVSAIRPTVQVEARRDCCWGVGKAYLSGALLEPKCG</sequence>
<dbReference type="Proteomes" id="UP001163105">
    <property type="component" value="Unassembled WGS sequence"/>
</dbReference>
<dbReference type="AlphaFoldDB" id="A0AB34FK98"/>
<organism evidence="1 2">
    <name type="scientific">Purpureocillium lavendulum</name>
    <dbReference type="NCBI Taxonomy" id="1247861"/>
    <lineage>
        <taxon>Eukaryota</taxon>
        <taxon>Fungi</taxon>
        <taxon>Dikarya</taxon>
        <taxon>Ascomycota</taxon>
        <taxon>Pezizomycotina</taxon>
        <taxon>Sordariomycetes</taxon>
        <taxon>Hypocreomycetidae</taxon>
        <taxon>Hypocreales</taxon>
        <taxon>Ophiocordycipitaceae</taxon>
        <taxon>Purpureocillium</taxon>
    </lineage>
</organism>
<reference evidence="1" key="1">
    <citation type="submission" date="2023-01" db="EMBL/GenBank/DDBJ databases">
        <title>The growth and conidiation of Purpureocillium lavendulum are regulated by nitrogen source and histone H3K14 acetylation.</title>
        <authorList>
            <person name="Tang P."/>
            <person name="Han J."/>
            <person name="Zhang C."/>
            <person name="Tang P."/>
            <person name="Qi F."/>
            <person name="Zhang K."/>
            <person name="Liang L."/>
        </authorList>
    </citation>
    <scope>NUCLEOTIDE SEQUENCE</scope>
    <source>
        <strain evidence="1">YMF1.00683</strain>
    </source>
</reference>
<keyword evidence="2" id="KW-1185">Reference proteome</keyword>
<protein>
    <submittedName>
        <fullName evidence="1">Cytochrome P450 3A17</fullName>
    </submittedName>
</protein>
<comment type="caution">
    <text evidence="1">The sequence shown here is derived from an EMBL/GenBank/DDBJ whole genome shotgun (WGS) entry which is preliminary data.</text>
</comment>